<dbReference type="GO" id="GO:0005737">
    <property type="term" value="C:cytoplasm"/>
    <property type="evidence" value="ECO:0007669"/>
    <property type="project" value="TreeGrafter"/>
</dbReference>
<dbReference type="GO" id="GO:0008474">
    <property type="term" value="F:palmitoyl-(protein) hydrolase activity"/>
    <property type="evidence" value="ECO:0007669"/>
    <property type="project" value="TreeGrafter"/>
</dbReference>
<dbReference type="InterPro" id="IPR003140">
    <property type="entry name" value="PLipase/COase/thioEstase"/>
</dbReference>
<comment type="similarity">
    <text evidence="1">Belongs to the AB hydrolase superfamily. AB hydrolase 2 family.</text>
</comment>
<organism evidence="4">
    <name type="scientific">Chaetoceros debilis</name>
    <dbReference type="NCBI Taxonomy" id="122233"/>
    <lineage>
        <taxon>Eukaryota</taxon>
        <taxon>Sar</taxon>
        <taxon>Stramenopiles</taxon>
        <taxon>Ochrophyta</taxon>
        <taxon>Bacillariophyta</taxon>
        <taxon>Coscinodiscophyceae</taxon>
        <taxon>Chaetocerotophycidae</taxon>
        <taxon>Chaetocerotales</taxon>
        <taxon>Chaetocerotaceae</taxon>
        <taxon>Chaetoceros</taxon>
    </lineage>
</organism>
<protein>
    <recommendedName>
        <fullName evidence="3">Phospholipase/carboxylesterase/thioesterase domain-containing protein</fullName>
    </recommendedName>
</protein>
<dbReference type="PANTHER" id="PTHR10655:SF70">
    <property type="entry name" value="PHOSPHOLIPASE_CARBOXYLESTERASE_THIOESTERASE DOMAIN-CONTAINING PROTEIN"/>
    <property type="match status" value="1"/>
</dbReference>
<dbReference type="EMBL" id="HBIO01031920">
    <property type="protein sequence ID" value="CAE0479613.1"/>
    <property type="molecule type" value="Transcribed_RNA"/>
</dbReference>
<feature type="region of interest" description="Disordered" evidence="2">
    <location>
        <begin position="1"/>
        <end position="42"/>
    </location>
</feature>
<feature type="domain" description="Phospholipase/carboxylesterase/thioesterase" evidence="3">
    <location>
        <begin position="85"/>
        <end position="297"/>
    </location>
</feature>
<accession>A0A7S3QK42</accession>
<name>A0A7S3QK42_9STRA</name>
<dbReference type="AlphaFoldDB" id="A0A7S3QK42"/>
<dbReference type="PANTHER" id="PTHR10655">
    <property type="entry name" value="LYSOPHOSPHOLIPASE-RELATED"/>
    <property type="match status" value="1"/>
</dbReference>
<gene>
    <name evidence="4" type="ORF">CDEB00056_LOCUS24467</name>
</gene>
<evidence type="ECO:0000256" key="1">
    <source>
        <dbReference type="ARBA" id="ARBA00006499"/>
    </source>
</evidence>
<dbReference type="Pfam" id="PF02230">
    <property type="entry name" value="Abhydrolase_2"/>
    <property type="match status" value="1"/>
</dbReference>
<dbReference type="SUPFAM" id="SSF53474">
    <property type="entry name" value="alpha/beta-Hydrolases"/>
    <property type="match status" value="1"/>
</dbReference>
<evidence type="ECO:0000259" key="3">
    <source>
        <dbReference type="Pfam" id="PF02230"/>
    </source>
</evidence>
<evidence type="ECO:0000256" key="2">
    <source>
        <dbReference type="SAM" id="MobiDB-lite"/>
    </source>
</evidence>
<proteinExistence type="inferred from homology"/>
<feature type="compositionally biased region" description="Polar residues" evidence="2">
    <location>
        <begin position="21"/>
        <end position="42"/>
    </location>
</feature>
<dbReference type="InterPro" id="IPR029058">
    <property type="entry name" value="AB_hydrolase_fold"/>
</dbReference>
<dbReference type="InterPro" id="IPR050565">
    <property type="entry name" value="LYPA1-2/EST-like"/>
</dbReference>
<feature type="compositionally biased region" description="Polar residues" evidence="2">
    <location>
        <begin position="1"/>
        <end position="14"/>
    </location>
</feature>
<reference evidence="4" key="1">
    <citation type="submission" date="2021-01" db="EMBL/GenBank/DDBJ databases">
        <authorList>
            <person name="Corre E."/>
            <person name="Pelletier E."/>
            <person name="Niang G."/>
            <person name="Scheremetjew M."/>
            <person name="Finn R."/>
            <person name="Kale V."/>
            <person name="Holt S."/>
            <person name="Cochrane G."/>
            <person name="Meng A."/>
            <person name="Brown T."/>
            <person name="Cohen L."/>
        </authorList>
    </citation>
    <scope>NUCLEOTIDE SEQUENCE</scope>
    <source>
        <strain evidence="4">MM31A-1</strain>
    </source>
</reference>
<dbReference type="Gene3D" id="3.40.50.1820">
    <property type="entry name" value="alpha/beta hydrolase"/>
    <property type="match status" value="1"/>
</dbReference>
<sequence>MEPSNYLQVSSSNGKEGEEASTWQTVGPITASNNDDCNTESNCQQEAPKRQYTKALPLHVKHLLAPHATIKSHRKSKYLYRHSHDKIDTNLLVFLHGAGDSHTIYHALGRKLSIPQCATLSLHASCMNDSNERDGRDKCGFEALPFGLGWSWFQEMDYNTGLPLNKTSSCYKSSLERAATQLDNLLDDLTSIGEEDDSSSGGWIPERIFLFGFSAGACLAMQTCAHRIQKTKRPLGGAMCIAGGARIVDNVTDNEDGIDATPVLLVVGEKDQKFQTSDAKEAASRYNNSIHNNGVKTSVAKIHIVKGKKEHVMMNTQEEVRAVMEFCGENMIRRTMAMEGYCEVHPGA</sequence>
<evidence type="ECO:0000313" key="4">
    <source>
        <dbReference type="EMBL" id="CAE0479613.1"/>
    </source>
</evidence>
<dbReference type="GO" id="GO:0052689">
    <property type="term" value="F:carboxylic ester hydrolase activity"/>
    <property type="evidence" value="ECO:0007669"/>
    <property type="project" value="TreeGrafter"/>
</dbReference>